<name>A0A5A7SU95_CUCMM</name>
<dbReference type="AlphaFoldDB" id="A0A5A7SU95"/>
<evidence type="ECO:0000313" key="3">
    <source>
        <dbReference type="Proteomes" id="UP000321393"/>
    </source>
</evidence>
<accession>A0A5A7SU95</accession>
<dbReference type="EMBL" id="SSTD01017849">
    <property type="protein sequence ID" value="TYJ98750.1"/>
    <property type="molecule type" value="Genomic_DNA"/>
</dbReference>
<dbReference type="Proteomes" id="UP000321947">
    <property type="component" value="Unassembled WGS sequence"/>
</dbReference>
<evidence type="ECO:0000313" key="4">
    <source>
        <dbReference type="Proteomes" id="UP000321947"/>
    </source>
</evidence>
<evidence type="ECO:0000313" key="1">
    <source>
        <dbReference type="EMBL" id="KAA0032719.1"/>
    </source>
</evidence>
<gene>
    <name evidence="2" type="ORF">E5676_scaffold156G00570</name>
    <name evidence="1" type="ORF">E6C27_scaffold853G00590</name>
</gene>
<sequence>MSPTLSRACSSSYSPFYTSYSGEPRCYGVEVQGFNYADAGAAAGCPASFCSGSSSTTGRARPICVVFMLTDISTAWWETTERMLRGDVGQIT</sequence>
<comment type="caution">
    <text evidence="1">The sequence shown here is derived from an EMBL/GenBank/DDBJ whole genome shotgun (WGS) entry which is preliminary data.</text>
</comment>
<evidence type="ECO:0000313" key="2">
    <source>
        <dbReference type="EMBL" id="TYJ98750.1"/>
    </source>
</evidence>
<reference evidence="3 4" key="1">
    <citation type="submission" date="2019-08" db="EMBL/GenBank/DDBJ databases">
        <title>Draft genome sequences of two oriental melons (Cucumis melo L. var makuwa).</title>
        <authorList>
            <person name="Kwon S.-Y."/>
        </authorList>
    </citation>
    <scope>NUCLEOTIDE SEQUENCE [LARGE SCALE GENOMIC DNA]</scope>
    <source>
        <strain evidence="4">cv. Chang Bougi</strain>
        <strain evidence="3">cv. SW 3</strain>
        <tissue evidence="1">Leaf</tissue>
    </source>
</reference>
<organism evidence="1 3">
    <name type="scientific">Cucumis melo var. makuwa</name>
    <name type="common">Oriental melon</name>
    <dbReference type="NCBI Taxonomy" id="1194695"/>
    <lineage>
        <taxon>Eukaryota</taxon>
        <taxon>Viridiplantae</taxon>
        <taxon>Streptophyta</taxon>
        <taxon>Embryophyta</taxon>
        <taxon>Tracheophyta</taxon>
        <taxon>Spermatophyta</taxon>
        <taxon>Magnoliopsida</taxon>
        <taxon>eudicotyledons</taxon>
        <taxon>Gunneridae</taxon>
        <taxon>Pentapetalae</taxon>
        <taxon>rosids</taxon>
        <taxon>fabids</taxon>
        <taxon>Cucurbitales</taxon>
        <taxon>Cucurbitaceae</taxon>
        <taxon>Benincaseae</taxon>
        <taxon>Cucumis</taxon>
    </lineage>
</organism>
<proteinExistence type="predicted"/>
<dbReference type="Proteomes" id="UP000321393">
    <property type="component" value="Unassembled WGS sequence"/>
</dbReference>
<dbReference type="EMBL" id="SSTE01021224">
    <property type="protein sequence ID" value="KAA0032719.1"/>
    <property type="molecule type" value="Genomic_DNA"/>
</dbReference>
<protein>
    <submittedName>
        <fullName evidence="1">Uncharacterized protein</fullName>
    </submittedName>
</protein>